<evidence type="ECO:0000256" key="1">
    <source>
        <dbReference type="ARBA" id="ARBA00003470"/>
    </source>
</evidence>
<name>A0ABR2V7H0_9PEZI</name>
<protein>
    <recommendedName>
        <fullName evidence="8">ATPase synthesis protein 25</fullName>
    </recommendedName>
</protein>
<gene>
    <name evidence="10" type="ORF">SUNI508_00695</name>
</gene>
<comment type="function">
    <text evidence="8">Mitochondrial mRNA stabilization factor.</text>
</comment>
<evidence type="ECO:0000256" key="5">
    <source>
        <dbReference type="ARBA" id="ARBA00022946"/>
    </source>
</evidence>
<reference evidence="10 11" key="1">
    <citation type="journal article" date="2024" name="J. Plant Pathol.">
        <title>Sequence and assembly of the genome of Seiridium unicorne, isolate CBS 538.82, causal agent of cypress canker disease.</title>
        <authorList>
            <person name="Scali E."/>
            <person name="Rocca G.D."/>
            <person name="Danti R."/>
            <person name="Garbelotto M."/>
            <person name="Barberini S."/>
            <person name="Baroncelli R."/>
            <person name="Emiliani G."/>
        </authorList>
    </citation>
    <scope>NUCLEOTIDE SEQUENCE [LARGE SCALE GENOMIC DNA]</scope>
    <source>
        <strain evidence="10 11">BM-138-508</strain>
    </source>
</reference>
<evidence type="ECO:0000256" key="7">
    <source>
        <dbReference type="ARBA" id="ARBA00023136"/>
    </source>
</evidence>
<keyword evidence="7 8" id="KW-0472">Membrane</keyword>
<evidence type="ECO:0000256" key="6">
    <source>
        <dbReference type="ARBA" id="ARBA00023128"/>
    </source>
</evidence>
<evidence type="ECO:0000256" key="2">
    <source>
        <dbReference type="ARBA" id="ARBA00004443"/>
    </source>
</evidence>
<evidence type="ECO:0000256" key="4">
    <source>
        <dbReference type="ARBA" id="ARBA00022792"/>
    </source>
</evidence>
<feature type="compositionally biased region" description="Basic and acidic residues" evidence="9">
    <location>
        <begin position="73"/>
        <end position="82"/>
    </location>
</feature>
<comment type="function">
    <text evidence="1">Probable mitochondrial mRNA stabilization factor.</text>
</comment>
<evidence type="ECO:0000256" key="8">
    <source>
        <dbReference type="RuleBase" id="RU367062"/>
    </source>
</evidence>
<dbReference type="InterPro" id="IPR040152">
    <property type="entry name" value="Atp25"/>
</dbReference>
<organism evidence="10 11">
    <name type="scientific">Seiridium unicorne</name>
    <dbReference type="NCBI Taxonomy" id="138068"/>
    <lineage>
        <taxon>Eukaryota</taxon>
        <taxon>Fungi</taxon>
        <taxon>Dikarya</taxon>
        <taxon>Ascomycota</taxon>
        <taxon>Pezizomycotina</taxon>
        <taxon>Sordariomycetes</taxon>
        <taxon>Xylariomycetidae</taxon>
        <taxon>Amphisphaeriales</taxon>
        <taxon>Sporocadaceae</taxon>
        <taxon>Seiridium</taxon>
    </lineage>
</organism>
<comment type="subcellular location">
    <subcellularLocation>
        <location evidence="2 8">Mitochondrion inner membrane</location>
        <topology evidence="2 8">Peripheral membrane protein</topology>
        <orientation evidence="2 8">Matrix side</orientation>
    </subcellularLocation>
</comment>
<dbReference type="Gene3D" id="3.30.460.10">
    <property type="entry name" value="Beta Polymerase, domain 2"/>
    <property type="match status" value="1"/>
</dbReference>
<dbReference type="PANTHER" id="PTHR28087:SF1">
    <property type="entry name" value="ATPASE SYNTHESIS PROTEIN 25, MITOCHONDRIAL"/>
    <property type="match status" value="1"/>
</dbReference>
<comment type="caution">
    <text evidence="10">The sequence shown here is derived from an EMBL/GenBank/DDBJ whole genome shotgun (WGS) entry which is preliminary data.</text>
</comment>
<evidence type="ECO:0000256" key="3">
    <source>
        <dbReference type="ARBA" id="ARBA00010787"/>
    </source>
</evidence>
<accession>A0ABR2V7H0</accession>
<dbReference type="InterPro" id="IPR043519">
    <property type="entry name" value="NT_sf"/>
</dbReference>
<keyword evidence="6 8" id="KW-0496">Mitochondrion</keyword>
<feature type="region of interest" description="Disordered" evidence="9">
    <location>
        <begin position="55"/>
        <end position="102"/>
    </location>
</feature>
<evidence type="ECO:0000313" key="11">
    <source>
        <dbReference type="Proteomes" id="UP001408356"/>
    </source>
</evidence>
<feature type="compositionally biased region" description="Polar residues" evidence="9">
    <location>
        <begin position="324"/>
        <end position="346"/>
    </location>
</feature>
<feature type="compositionally biased region" description="Basic and acidic residues" evidence="9">
    <location>
        <begin position="300"/>
        <end position="314"/>
    </location>
</feature>
<dbReference type="EMBL" id="JARVKF010000112">
    <property type="protein sequence ID" value="KAK9422832.1"/>
    <property type="molecule type" value="Genomic_DNA"/>
</dbReference>
<evidence type="ECO:0000256" key="9">
    <source>
        <dbReference type="SAM" id="MobiDB-lite"/>
    </source>
</evidence>
<proteinExistence type="inferred from homology"/>
<feature type="region of interest" description="Disordered" evidence="9">
    <location>
        <begin position="300"/>
        <end position="346"/>
    </location>
</feature>
<keyword evidence="4 8" id="KW-0999">Mitochondrion inner membrane</keyword>
<keyword evidence="11" id="KW-1185">Reference proteome</keyword>
<comment type="similarity">
    <text evidence="3 8">Belongs to the ATP25 family.</text>
</comment>
<dbReference type="Proteomes" id="UP001408356">
    <property type="component" value="Unassembled WGS sequence"/>
</dbReference>
<evidence type="ECO:0000313" key="10">
    <source>
        <dbReference type="EMBL" id="KAK9422832.1"/>
    </source>
</evidence>
<keyword evidence="5 8" id="KW-0809">Transit peptide</keyword>
<sequence length="734" mass="81218">MVTGRVLSAAGCSHCRSSILRLLIAGPATPLIRAPHLTAASWRTTGVARSSARSYVSASHPLAASEGRNPRPTSDELERLEDASTEQEASHATPASGEDDAPWYLQVEPPRHVPVSEPPPLPDVPEGSPTIIPALLKYASEEMGLDELSLLDLRELDPPPALGTNLFMLFGTARSERHLNVSAGRLVRWLRANHRIYADADGLLGPNERKTKLRRKAKRARLLGTMGTDDADDGITTGWVCVNLGTINRSHMESAVVGEDGRVAGFGVPQTGSTIVVQVMTESRRAELGLETLWERALARQSKQEPKELEKDDSAELQPFDKSVPSQTLSQTAANGSASTSPLSGQSRFFSTKVERNHDNNLPFWNGETTSPHSTYEHVSSRELFKFFESSTTLGFGSDGSSHGPVLIDNLSVSDASALFEKIIQDGPSRARMMELLRIHLKSVQPADALATLQSTTFRKITQMAMHNLPAEQTWALRLAIESKARQLGLQGHRSLETTRQLIDELRMHAITAEREEILQLLGCIYASSGPELDEQTSLAMELLECVHLRGQQIVTHDVVVSIIEGMSWSGKPSQESLELQTRLEELTLQAKLPYMGEPLLIRLMDAYARLRRWDQFWQAWRVPPRYAQPRSEAMYLHVYKLAAATKSHSLCAETIHRCFQEMIMENPPVEPVGAVREAILQCIRTVDPKAEEHADTIPANASGGIARALVNREYVRLAKELKKLRRRRPSTST</sequence>
<dbReference type="PANTHER" id="PTHR28087">
    <property type="entry name" value="ATPASE SYNTHESIS PROTEIN 25, MITOCHONDRIAL"/>
    <property type="match status" value="1"/>
</dbReference>